<accession>A0A0G1XM20</accession>
<dbReference type="SUPFAM" id="SSF56601">
    <property type="entry name" value="beta-lactamase/transpeptidase-like"/>
    <property type="match status" value="1"/>
</dbReference>
<keyword evidence="2" id="KW-0645">Protease</keyword>
<keyword evidence="2" id="KW-0121">Carboxypeptidase</keyword>
<dbReference type="EMBL" id="LCRF01000003">
    <property type="protein sequence ID" value="KKW31951.1"/>
    <property type="molecule type" value="Genomic_DNA"/>
</dbReference>
<evidence type="ECO:0000259" key="1">
    <source>
        <dbReference type="Pfam" id="PF00768"/>
    </source>
</evidence>
<evidence type="ECO:0000313" key="2">
    <source>
        <dbReference type="EMBL" id="KKW31951.1"/>
    </source>
</evidence>
<proteinExistence type="predicted"/>
<name>A0A0G1XM20_9BACT</name>
<sequence>MIALFLLAITLIVFAMTIPNPPSKQSQAGAALVAITWKPASAFADITLVAKSAYVLDMQTGTVLFVKNPTVQLPLASLTKVPLALVISEVLGSSSMVTVPYSVASNISLAPFQTGDTWRMRDILDYTLAASNNGGAEILASAANSLIAAKYPQADERATLWRMNDFAQSLGLVHTYFLNVSGLDLSTTESGAYGSASDVARLFAYAATNDAQLFTSTKEDNVTFTSLNGKKISGSNTDEAIGDIPGLTMGKTGLTDLAGGNLAVVFDIAPEHSVVAIVLGSTVDGRFADIKKLVTAAQVTASAEN</sequence>
<feature type="domain" description="Peptidase S11 D-alanyl-D-alanine carboxypeptidase A N-terminal" evidence="1">
    <location>
        <begin position="47"/>
        <end position="281"/>
    </location>
</feature>
<organism evidence="2 3">
    <name type="scientific">Candidatus Kaiserbacteria bacterium GW2011_GWC2_52_8b</name>
    <dbReference type="NCBI Taxonomy" id="1618676"/>
    <lineage>
        <taxon>Bacteria</taxon>
        <taxon>Candidatus Kaiseribacteriota</taxon>
    </lineage>
</organism>
<dbReference type="InterPro" id="IPR001967">
    <property type="entry name" value="Peptidase_S11_N"/>
</dbReference>
<reference evidence="2 3" key="1">
    <citation type="journal article" date="2015" name="Nature">
        <title>rRNA introns, odd ribosomes, and small enigmatic genomes across a large radiation of phyla.</title>
        <authorList>
            <person name="Brown C.T."/>
            <person name="Hug L.A."/>
            <person name="Thomas B.C."/>
            <person name="Sharon I."/>
            <person name="Castelle C.J."/>
            <person name="Singh A."/>
            <person name="Wilkins M.J."/>
            <person name="Williams K.H."/>
            <person name="Banfield J.F."/>
        </authorList>
    </citation>
    <scope>NUCLEOTIDE SEQUENCE [LARGE SCALE GENOMIC DNA]</scope>
</reference>
<dbReference type="GO" id="GO:0006508">
    <property type="term" value="P:proteolysis"/>
    <property type="evidence" value="ECO:0007669"/>
    <property type="project" value="InterPro"/>
</dbReference>
<gene>
    <name evidence="2" type="ORF">UY74_C0003G0024</name>
</gene>
<dbReference type="Pfam" id="PF00768">
    <property type="entry name" value="Peptidase_S11"/>
    <property type="match status" value="1"/>
</dbReference>
<dbReference type="AlphaFoldDB" id="A0A0G1XM20"/>
<comment type="caution">
    <text evidence="2">The sequence shown here is derived from an EMBL/GenBank/DDBJ whole genome shotgun (WGS) entry which is preliminary data.</text>
</comment>
<protein>
    <submittedName>
        <fullName evidence="2">Serine-type D-Ala-D-Ala carboxypeptidase</fullName>
    </submittedName>
</protein>
<dbReference type="GO" id="GO:0009002">
    <property type="term" value="F:serine-type D-Ala-D-Ala carboxypeptidase activity"/>
    <property type="evidence" value="ECO:0007669"/>
    <property type="project" value="InterPro"/>
</dbReference>
<keyword evidence="2" id="KW-0378">Hydrolase</keyword>
<evidence type="ECO:0000313" key="3">
    <source>
        <dbReference type="Proteomes" id="UP000034445"/>
    </source>
</evidence>
<dbReference type="Proteomes" id="UP000034445">
    <property type="component" value="Unassembled WGS sequence"/>
</dbReference>
<dbReference type="Gene3D" id="3.40.710.10">
    <property type="entry name" value="DD-peptidase/beta-lactamase superfamily"/>
    <property type="match status" value="1"/>
</dbReference>
<dbReference type="InterPro" id="IPR012338">
    <property type="entry name" value="Beta-lactam/transpept-like"/>
</dbReference>